<dbReference type="PROSITE" id="PS50082">
    <property type="entry name" value="WD_REPEATS_2"/>
    <property type="match status" value="1"/>
</dbReference>
<feature type="domain" description="Reverse transcriptase" evidence="2">
    <location>
        <begin position="242"/>
        <end position="500"/>
    </location>
</feature>
<sequence>MDLEICALESNLLNIVLVCVYRPPGGDFNKFIDVFVNLLTILNNSEKKLIIMGDFNINFNVVNARQLELLDLLGTFDLNKTIFENTRINSCIDNIFTNVLPDFYDSFVYDPGLSDHASVNFHFVLSFIDNPISTKTITPITQRGLHLFYNYILNQDWSFVTSNFGINDKFSLFLDILQEGSKFAFPSKNIRVRGNNSHTNKWDAYKYTGDPYAFTELKRLKREYRSDIKTAKRDLNNSFIANANNKWEYPLSLNISRVLPLHKKGDINELNNYRPISITPILRKIFEKALAKQVAIYFETFNLFSTSQYGFRQNLSTSIAVSHLAEFICGSFEEGSFAGTVFCDLSKAFDCVSRKILLERLKMYNFSDIAVSLMSSFLSNRYQMVQVNNTVSDVLPLNLGVPQGSVLGPIFFLIFINSLPVDLPALKLFLFADDTTAVVKNKSFENVSLKMLETQSKLSSWFACNGLCLNLEKTKTFYFSLRQLPCPNEIDSVVFLGVRLDSGLTWAAHVDDVSRSLSSCVYLLRRLSLMVSENVLKCAYFALFHSKMSYGILVWGHSSHSQRIFGLQRKVVRILKRINYRDDCKAAFRELGILTLPCTYVLNCLLYVRSNLHLFNTRRQESSVNMRNSGDIHLNFHRLNRSRNGINYYGPMFFNKLPQSYVNDKILFKKSETKQIKFEVPQGSILGHALFLTTSNDLSNSSIARAAKENNESALNEFTIAYFHDSQILPCQTIKLMQKIIMELNQPYFVIYHRSDGFKVGCDWSRATFSPDGQYVAVGSVDGSVYIWNVVSSKNETILKDHS</sequence>
<dbReference type="SUPFAM" id="SSF50998">
    <property type="entry name" value="Quinoprotein alcohol dehydrogenase-like"/>
    <property type="match status" value="1"/>
</dbReference>
<dbReference type="OrthoDB" id="6701117at2759"/>
<dbReference type="Gene3D" id="2.130.10.10">
    <property type="entry name" value="YVTN repeat-like/Quinoprotein amine dehydrogenase"/>
    <property type="match status" value="1"/>
</dbReference>
<dbReference type="InterPro" id="IPR036691">
    <property type="entry name" value="Endo/exonu/phosph_ase_sf"/>
</dbReference>
<dbReference type="Proteomes" id="UP001154078">
    <property type="component" value="Chromosome 6"/>
</dbReference>
<dbReference type="SMART" id="SM00320">
    <property type="entry name" value="WD40"/>
    <property type="match status" value="1"/>
</dbReference>
<dbReference type="Gene3D" id="3.60.10.10">
    <property type="entry name" value="Endonuclease/exonuclease/phosphatase"/>
    <property type="match status" value="1"/>
</dbReference>
<gene>
    <name evidence="3" type="ORF">MELIAE_LOCUS9405</name>
</gene>
<dbReference type="Pfam" id="PF00078">
    <property type="entry name" value="RVT_1"/>
    <property type="match status" value="1"/>
</dbReference>
<dbReference type="PROSITE" id="PS50878">
    <property type="entry name" value="RT_POL"/>
    <property type="match status" value="1"/>
</dbReference>
<keyword evidence="4" id="KW-1185">Reference proteome</keyword>
<evidence type="ECO:0000256" key="1">
    <source>
        <dbReference type="PROSITE-ProRule" id="PRU00221"/>
    </source>
</evidence>
<name>A0A9P0BAK7_BRAAE</name>
<dbReference type="AlphaFoldDB" id="A0A9P0BAK7"/>
<dbReference type="EMBL" id="OV121137">
    <property type="protein sequence ID" value="CAH0559289.1"/>
    <property type="molecule type" value="Genomic_DNA"/>
</dbReference>
<dbReference type="InterPro" id="IPR011047">
    <property type="entry name" value="Quinoprotein_ADH-like_sf"/>
</dbReference>
<dbReference type="InterPro" id="IPR001680">
    <property type="entry name" value="WD40_rpt"/>
</dbReference>
<dbReference type="SUPFAM" id="SSF56672">
    <property type="entry name" value="DNA/RNA polymerases"/>
    <property type="match status" value="1"/>
</dbReference>
<accession>A0A9P0BAK7</accession>
<evidence type="ECO:0000259" key="2">
    <source>
        <dbReference type="PROSITE" id="PS50878"/>
    </source>
</evidence>
<organism evidence="3 4">
    <name type="scientific">Brassicogethes aeneus</name>
    <name type="common">Rape pollen beetle</name>
    <name type="synonym">Meligethes aeneus</name>
    <dbReference type="NCBI Taxonomy" id="1431903"/>
    <lineage>
        <taxon>Eukaryota</taxon>
        <taxon>Metazoa</taxon>
        <taxon>Ecdysozoa</taxon>
        <taxon>Arthropoda</taxon>
        <taxon>Hexapoda</taxon>
        <taxon>Insecta</taxon>
        <taxon>Pterygota</taxon>
        <taxon>Neoptera</taxon>
        <taxon>Endopterygota</taxon>
        <taxon>Coleoptera</taxon>
        <taxon>Polyphaga</taxon>
        <taxon>Cucujiformia</taxon>
        <taxon>Nitidulidae</taxon>
        <taxon>Meligethinae</taxon>
        <taxon>Brassicogethes</taxon>
    </lineage>
</organism>
<reference evidence="3" key="1">
    <citation type="submission" date="2021-12" db="EMBL/GenBank/DDBJ databases">
        <authorList>
            <person name="King R."/>
        </authorList>
    </citation>
    <scope>NUCLEOTIDE SEQUENCE</scope>
</reference>
<proteinExistence type="predicted"/>
<dbReference type="GO" id="GO:0071897">
    <property type="term" value="P:DNA biosynthetic process"/>
    <property type="evidence" value="ECO:0007669"/>
    <property type="project" value="UniProtKB-ARBA"/>
</dbReference>
<evidence type="ECO:0000313" key="3">
    <source>
        <dbReference type="EMBL" id="CAH0559289.1"/>
    </source>
</evidence>
<feature type="repeat" description="WD" evidence="1">
    <location>
        <begin position="769"/>
        <end position="798"/>
    </location>
</feature>
<protein>
    <recommendedName>
        <fullName evidence="2">Reverse transcriptase domain-containing protein</fullName>
    </recommendedName>
</protein>
<dbReference type="PANTHER" id="PTHR33332">
    <property type="entry name" value="REVERSE TRANSCRIPTASE DOMAIN-CONTAINING PROTEIN"/>
    <property type="match status" value="1"/>
</dbReference>
<dbReference type="InterPro" id="IPR043502">
    <property type="entry name" value="DNA/RNA_pol_sf"/>
</dbReference>
<dbReference type="SUPFAM" id="SSF56219">
    <property type="entry name" value="DNase I-like"/>
    <property type="match status" value="1"/>
</dbReference>
<dbReference type="InterPro" id="IPR000477">
    <property type="entry name" value="RT_dom"/>
</dbReference>
<evidence type="ECO:0000313" key="4">
    <source>
        <dbReference type="Proteomes" id="UP001154078"/>
    </source>
</evidence>
<keyword evidence="1" id="KW-0853">WD repeat</keyword>
<dbReference type="CDD" id="cd01650">
    <property type="entry name" value="RT_nLTR_like"/>
    <property type="match status" value="1"/>
</dbReference>
<dbReference type="InterPro" id="IPR015943">
    <property type="entry name" value="WD40/YVTN_repeat-like_dom_sf"/>
</dbReference>